<gene>
    <name evidence="2" type="ORF">G7K_1650-t1</name>
</gene>
<organism evidence="2 3">
    <name type="scientific">Saitoella complicata (strain BCRC 22490 / CBS 7301 / JCM 7358 / NBRC 10748 / NRRL Y-17804)</name>
    <dbReference type="NCBI Taxonomy" id="698492"/>
    <lineage>
        <taxon>Eukaryota</taxon>
        <taxon>Fungi</taxon>
        <taxon>Dikarya</taxon>
        <taxon>Ascomycota</taxon>
        <taxon>Taphrinomycotina</taxon>
        <taxon>Taphrinomycotina incertae sedis</taxon>
        <taxon>Saitoella</taxon>
    </lineage>
</organism>
<name>A0A0E9NCC0_SAICN</name>
<protein>
    <submittedName>
        <fullName evidence="2">Uncharacterized protein</fullName>
    </submittedName>
</protein>
<evidence type="ECO:0000313" key="2">
    <source>
        <dbReference type="EMBL" id="GAO47443.1"/>
    </source>
</evidence>
<evidence type="ECO:0000313" key="3">
    <source>
        <dbReference type="Proteomes" id="UP000033140"/>
    </source>
</evidence>
<feature type="compositionally biased region" description="Low complexity" evidence="1">
    <location>
        <begin position="71"/>
        <end position="85"/>
    </location>
</feature>
<sequence length="85" mass="9293">MANLRSSWAGPRARRLFLSIPVWSISFALSNTNGVGLQHLHKMLFKASSASRWFAQPDDMIPAENDHHSAHSSSATPTSASCTEL</sequence>
<keyword evidence="3" id="KW-1185">Reference proteome</keyword>
<dbReference type="EMBL" id="BACD03000009">
    <property type="protein sequence ID" value="GAO47443.1"/>
    <property type="molecule type" value="Genomic_DNA"/>
</dbReference>
<comment type="caution">
    <text evidence="2">The sequence shown here is derived from an EMBL/GenBank/DDBJ whole genome shotgun (WGS) entry which is preliminary data.</text>
</comment>
<evidence type="ECO:0000256" key="1">
    <source>
        <dbReference type="SAM" id="MobiDB-lite"/>
    </source>
</evidence>
<dbReference type="Proteomes" id="UP000033140">
    <property type="component" value="Unassembled WGS sequence"/>
</dbReference>
<accession>A0A0E9NCC0</accession>
<reference evidence="2 3" key="1">
    <citation type="journal article" date="2011" name="J. Gen. Appl. Microbiol.">
        <title>Draft genome sequencing of the enigmatic yeast Saitoella complicata.</title>
        <authorList>
            <person name="Nishida H."/>
            <person name="Hamamoto M."/>
            <person name="Sugiyama J."/>
        </authorList>
    </citation>
    <scope>NUCLEOTIDE SEQUENCE [LARGE SCALE GENOMIC DNA]</scope>
    <source>
        <strain evidence="2 3">NRRL Y-17804</strain>
    </source>
</reference>
<proteinExistence type="predicted"/>
<dbReference type="AlphaFoldDB" id="A0A0E9NCC0"/>
<reference evidence="2 3" key="2">
    <citation type="journal article" date="2014" name="J. Gen. Appl. Microbiol.">
        <title>The early diverging ascomycetous budding yeast Saitoella complicata has three histone deacetylases belonging to the Clr6, Hos2, and Rpd3 lineages.</title>
        <authorList>
            <person name="Nishida H."/>
            <person name="Matsumoto T."/>
            <person name="Kondo S."/>
            <person name="Hamamoto M."/>
            <person name="Yoshikawa H."/>
        </authorList>
    </citation>
    <scope>NUCLEOTIDE SEQUENCE [LARGE SCALE GENOMIC DNA]</scope>
    <source>
        <strain evidence="2 3">NRRL Y-17804</strain>
    </source>
</reference>
<reference evidence="2 3" key="3">
    <citation type="journal article" date="2015" name="Genome Announc.">
        <title>Draft Genome Sequence of the Archiascomycetous Yeast Saitoella complicata.</title>
        <authorList>
            <person name="Yamauchi K."/>
            <person name="Kondo S."/>
            <person name="Hamamoto M."/>
            <person name="Takahashi Y."/>
            <person name="Ogura Y."/>
            <person name="Hayashi T."/>
            <person name="Nishida H."/>
        </authorList>
    </citation>
    <scope>NUCLEOTIDE SEQUENCE [LARGE SCALE GENOMIC DNA]</scope>
    <source>
        <strain evidence="2 3">NRRL Y-17804</strain>
    </source>
</reference>
<feature type="region of interest" description="Disordered" evidence="1">
    <location>
        <begin position="60"/>
        <end position="85"/>
    </location>
</feature>